<dbReference type="EMBL" id="CP147920">
    <property type="protein sequence ID" value="XAU14400.1"/>
    <property type="molecule type" value="Genomic_DNA"/>
</dbReference>
<dbReference type="CDD" id="cd01048">
    <property type="entry name" value="Ferritin_like_AB2"/>
    <property type="match status" value="1"/>
</dbReference>
<proteinExistence type="predicted"/>
<gene>
    <name evidence="3" type="ORF">WCY31_09075</name>
</gene>
<dbReference type="InterPro" id="IPR012347">
    <property type="entry name" value="Ferritin-like"/>
</dbReference>
<dbReference type="RefSeq" id="WP_345972138.1">
    <property type="nucleotide sequence ID" value="NZ_CP147920.1"/>
</dbReference>
<evidence type="ECO:0000313" key="4">
    <source>
        <dbReference type="Proteomes" id="UP001447842"/>
    </source>
</evidence>
<dbReference type="Pfam" id="PF09968">
    <property type="entry name" value="DUF2202"/>
    <property type="match status" value="1"/>
</dbReference>
<feature type="signal peptide" evidence="1">
    <location>
        <begin position="1"/>
        <end position="29"/>
    </location>
</feature>
<reference evidence="3 4" key="1">
    <citation type="submission" date="2024-03" db="EMBL/GenBank/DDBJ databases">
        <title>Sulfurimonas sp. HSL3-1.</title>
        <authorList>
            <person name="Wang S."/>
        </authorList>
    </citation>
    <scope>NUCLEOTIDE SEQUENCE [LARGE SCALE GENOMIC DNA]</scope>
    <source>
        <strain evidence="3 4">HSL3-1</strain>
    </source>
</reference>
<feature type="domain" description="DUF2202" evidence="2">
    <location>
        <begin position="48"/>
        <end position="185"/>
    </location>
</feature>
<evidence type="ECO:0000313" key="3">
    <source>
        <dbReference type="EMBL" id="XAU14400.1"/>
    </source>
</evidence>
<keyword evidence="4" id="KW-1185">Reference proteome</keyword>
<dbReference type="PROSITE" id="PS51318">
    <property type="entry name" value="TAT"/>
    <property type="match status" value="1"/>
</dbReference>
<dbReference type="Gene3D" id="1.20.1260.10">
    <property type="match status" value="1"/>
</dbReference>
<keyword evidence="1" id="KW-0732">Signal</keyword>
<evidence type="ECO:0000256" key="1">
    <source>
        <dbReference type="SAM" id="SignalP"/>
    </source>
</evidence>
<organism evidence="3 4">
    <name type="scientific">Sulfurimonas diazotrophicus</name>
    <dbReference type="NCBI Taxonomy" id="3131939"/>
    <lineage>
        <taxon>Bacteria</taxon>
        <taxon>Pseudomonadati</taxon>
        <taxon>Campylobacterota</taxon>
        <taxon>Epsilonproteobacteria</taxon>
        <taxon>Campylobacterales</taxon>
        <taxon>Sulfurimonadaceae</taxon>
        <taxon>Sulfurimonas</taxon>
    </lineage>
</organism>
<dbReference type="Proteomes" id="UP001447842">
    <property type="component" value="Chromosome"/>
</dbReference>
<name>A0ABZ3H785_9BACT</name>
<dbReference type="InterPro" id="IPR019243">
    <property type="entry name" value="DUF2202"/>
</dbReference>
<dbReference type="InterPro" id="IPR006311">
    <property type="entry name" value="TAT_signal"/>
</dbReference>
<accession>A0ABZ3H785</accession>
<protein>
    <submittedName>
        <fullName evidence="3">DUF2202 domain-containing protein</fullName>
    </submittedName>
</protein>
<evidence type="ECO:0000259" key="2">
    <source>
        <dbReference type="Pfam" id="PF09968"/>
    </source>
</evidence>
<feature type="chain" id="PRO_5047393207" evidence="1">
    <location>
        <begin position="30"/>
        <end position="190"/>
    </location>
</feature>
<sequence length="190" mass="20596">MNNTRREFLGNVAKAGALLLAGSATALQANGSVKSSSDTDPVLSDDQRDTLFYIYQEEKVARDVYITLGERYPEESTFALIQLSEQSHIEAVGALCVSYGIDISYVDLDAVGVFELPALQDLYDACVAQGNISRLEGLKVGELIELTDLDDLESAAAGMPEDVVSVFENLKEGSESHLDAFRRAIARLEA</sequence>